<dbReference type="InterPro" id="IPR032508">
    <property type="entry name" value="FecR_C"/>
</dbReference>
<organism evidence="3 4">
    <name type="scientific">Carboxylicivirga marina</name>
    <dbReference type="NCBI Taxonomy" id="2800988"/>
    <lineage>
        <taxon>Bacteria</taxon>
        <taxon>Pseudomonadati</taxon>
        <taxon>Bacteroidota</taxon>
        <taxon>Bacteroidia</taxon>
        <taxon>Marinilabiliales</taxon>
        <taxon>Marinilabiliaceae</taxon>
        <taxon>Carboxylicivirga</taxon>
    </lineage>
</organism>
<evidence type="ECO:0000259" key="2">
    <source>
        <dbReference type="Pfam" id="PF16344"/>
    </source>
</evidence>
<dbReference type="RefSeq" id="WP_200465435.1">
    <property type="nucleotide sequence ID" value="NZ_JAENRR010000029.1"/>
</dbReference>
<evidence type="ECO:0000313" key="3">
    <source>
        <dbReference type="EMBL" id="MBK3518206.1"/>
    </source>
</evidence>
<dbReference type="Proteomes" id="UP000605676">
    <property type="component" value="Unassembled WGS sequence"/>
</dbReference>
<dbReference type="Gene3D" id="2.60.120.1440">
    <property type="match status" value="1"/>
</dbReference>
<dbReference type="Gene3D" id="3.55.50.30">
    <property type="match status" value="1"/>
</dbReference>
<protein>
    <submittedName>
        <fullName evidence="3">FecR domain-containing protein</fullName>
    </submittedName>
</protein>
<feature type="domain" description="FecR protein" evidence="1">
    <location>
        <begin position="193"/>
        <end position="288"/>
    </location>
</feature>
<dbReference type="PANTHER" id="PTHR30273:SF2">
    <property type="entry name" value="PROTEIN FECR"/>
    <property type="match status" value="1"/>
</dbReference>
<dbReference type="InterPro" id="IPR006860">
    <property type="entry name" value="FecR"/>
</dbReference>
<dbReference type="Pfam" id="PF16344">
    <property type="entry name" value="FecR_C"/>
    <property type="match status" value="1"/>
</dbReference>
<gene>
    <name evidence="3" type="ORF">JIV24_12745</name>
</gene>
<evidence type="ECO:0000259" key="1">
    <source>
        <dbReference type="Pfam" id="PF04773"/>
    </source>
</evidence>
<sequence>MTVLLYEMEMNKVIKALRLGNLIGRNHSGQATDKELDSFSDWLNKSEVNQERYNDIVREDNIHNSFEKYSKYDSQAKWESIEPKLSPKGRRIELKTFIKYVAAIVLPILITTTVVLLNKNGANSSGLASKVEVKNTQKETVLLTLADGSQVDVNNLQQDFITESNGVKIENRTDDVLAYNNNEDPIEEIMYNTLEVPIGGRYSIVLSDGTKVWLNSKSSLKFPVQFGRESREVHLHGEGYFEVAKNENSPFKVHTSKGLVEVLGTEFNVSDYYDDDYSAVTLVEGAVKVANNKEAVILKPGEQSLIFDVNKHIVSQEVDPNFYISWTKGVFEFDNQNLDYILRKLARWYDVSITYDHIVLKELRFTGAVESKDDIEIILNRIEHTCGVYFEISDSGIRVKQE</sequence>
<dbReference type="Pfam" id="PF04773">
    <property type="entry name" value="FecR"/>
    <property type="match status" value="1"/>
</dbReference>
<dbReference type="InterPro" id="IPR012373">
    <property type="entry name" value="Ferrdict_sens_TM"/>
</dbReference>
<accession>A0ABS1HKS6</accession>
<proteinExistence type="predicted"/>
<comment type="caution">
    <text evidence="3">The sequence shown here is derived from an EMBL/GenBank/DDBJ whole genome shotgun (WGS) entry which is preliminary data.</text>
</comment>
<reference evidence="3 4" key="1">
    <citation type="submission" date="2021-01" db="EMBL/GenBank/DDBJ databases">
        <title>Carboxyliciviraga sp.nov., isolated from coastal sediments.</title>
        <authorList>
            <person name="Lu D."/>
            <person name="Zhang T."/>
        </authorList>
    </citation>
    <scope>NUCLEOTIDE SEQUENCE [LARGE SCALE GENOMIC DNA]</scope>
    <source>
        <strain evidence="3 4">N1Y132</strain>
    </source>
</reference>
<evidence type="ECO:0000313" key="4">
    <source>
        <dbReference type="Proteomes" id="UP000605676"/>
    </source>
</evidence>
<feature type="domain" description="Protein FecR C-terminal" evidence="2">
    <location>
        <begin position="331"/>
        <end position="397"/>
    </location>
</feature>
<dbReference type="EMBL" id="JAENRR010000029">
    <property type="protein sequence ID" value="MBK3518206.1"/>
    <property type="molecule type" value="Genomic_DNA"/>
</dbReference>
<name>A0ABS1HKS6_9BACT</name>
<keyword evidence="4" id="KW-1185">Reference proteome</keyword>
<dbReference type="PANTHER" id="PTHR30273">
    <property type="entry name" value="PERIPLASMIC SIGNAL SENSOR AND SIGMA FACTOR ACTIVATOR FECR-RELATED"/>
    <property type="match status" value="1"/>
</dbReference>